<evidence type="ECO:0000256" key="3">
    <source>
        <dbReference type="ARBA" id="ARBA00035643"/>
    </source>
</evidence>
<proteinExistence type="inferred from homology"/>
<comment type="subcellular location">
    <subcellularLocation>
        <location evidence="2">Gas vesicle</location>
    </subcellularLocation>
</comment>
<keyword evidence="5" id="KW-1185">Reference proteome</keyword>
<evidence type="ECO:0000313" key="5">
    <source>
        <dbReference type="Proteomes" id="UP001500325"/>
    </source>
</evidence>
<evidence type="ECO:0000313" key="4">
    <source>
        <dbReference type="EMBL" id="GAA4693421.1"/>
    </source>
</evidence>
<sequence>MSLVWLYAVRLGGAEAPAGPGVDGEAPRLVAEGPLVAVVGTVREEEFDEAALARAMEDLGRIERLARAHHGVIVEAAAELPTAPLRLATVYRDDEAVARMLRERAAEFGAVLDRVRDRREWGVKVYVDAKPEAPAEEPEPSGKPGTAYLLRRRADRDRGARARERARAVADRIDETLAQVAAAAYRMKPQDARLSGREQEMVLNATYLVDVAGEEEFRAALSGVEAEGATVELTGPWPPFSFATLGES</sequence>
<evidence type="ECO:0000256" key="2">
    <source>
        <dbReference type="ARBA" id="ARBA00035108"/>
    </source>
</evidence>
<gene>
    <name evidence="4" type="ORF">GCM10023215_33360</name>
</gene>
<dbReference type="InterPro" id="IPR009430">
    <property type="entry name" value="GvpL/GvpF"/>
</dbReference>
<dbReference type="PANTHER" id="PTHR36852:SF1">
    <property type="entry name" value="PROTEIN GVPL 2"/>
    <property type="match status" value="1"/>
</dbReference>
<dbReference type="PANTHER" id="PTHR36852">
    <property type="entry name" value="PROTEIN GVPL 2"/>
    <property type="match status" value="1"/>
</dbReference>
<name>A0ABP8WSF4_9PSEU</name>
<dbReference type="RefSeq" id="WP_345381454.1">
    <property type="nucleotide sequence ID" value="NZ_BAABIC010000010.1"/>
</dbReference>
<comment type="caution">
    <text evidence="4">The sequence shown here is derived from an EMBL/GenBank/DDBJ whole genome shotgun (WGS) entry which is preliminary data.</text>
</comment>
<dbReference type="Proteomes" id="UP001500325">
    <property type="component" value="Unassembled WGS sequence"/>
</dbReference>
<organism evidence="4 5">
    <name type="scientific">Pseudonocardia yuanmonensis</name>
    <dbReference type="NCBI Taxonomy" id="1095914"/>
    <lineage>
        <taxon>Bacteria</taxon>
        <taxon>Bacillati</taxon>
        <taxon>Actinomycetota</taxon>
        <taxon>Actinomycetes</taxon>
        <taxon>Pseudonocardiales</taxon>
        <taxon>Pseudonocardiaceae</taxon>
        <taxon>Pseudonocardia</taxon>
    </lineage>
</organism>
<comment type="similarity">
    <text evidence="3">Belongs to the gas vesicle GvpF/GvpL family.</text>
</comment>
<keyword evidence="1" id="KW-0304">Gas vesicle</keyword>
<reference evidence="5" key="1">
    <citation type="journal article" date="2019" name="Int. J. Syst. Evol. Microbiol.">
        <title>The Global Catalogue of Microorganisms (GCM) 10K type strain sequencing project: providing services to taxonomists for standard genome sequencing and annotation.</title>
        <authorList>
            <consortium name="The Broad Institute Genomics Platform"/>
            <consortium name="The Broad Institute Genome Sequencing Center for Infectious Disease"/>
            <person name="Wu L."/>
            <person name="Ma J."/>
        </authorList>
    </citation>
    <scope>NUCLEOTIDE SEQUENCE [LARGE SCALE GENOMIC DNA]</scope>
    <source>
        <strain evidence="5">JCM 18055</strain>
    </source>
</reference>
<protein>
    <submittedName>
        <fullName evidence="4">GvpL/GvpF family gas vesicle protein</fullName>
    </submittedName>
</protein>
<accession>A0ABP8WSF4</accession>
<evidence type="ECO:0000256" key="1">
    <source>
        <dbReference type="ARBA" id="ARBA00022987"/>
    </source>
</evidence>
<dbReference type="Pfam" id="PF06386">
    <property type="entry name" value="GvpL_GvpF"/>
    <property type="match status" value="1"/>
</dbReference>
<dbReference type="EMBL" id="BAABIC010000010">
    <property type="protein sequence ID" value="GAA4693421.1"/>
    <property type="molecule type" value="Genomic_DNA"/>
</dbReference>